<comment type="caution">
    <text evidence="1">The sequence shown here is derived from an EMBL/GenBank/DDBJ whole genome shotgun (WGS) entry which is preliminary data.</text>
</comment>
<dbReference type="Gene3D" id="3.40.50.880">
    <property type="match status" value="1"/>
</dbReference>
<accession>A0ABX0DD04</accession>
<reference evidence="1 2" key="1">
    <citation type="submission" date="2020-02" db="EMBL/GenBank/DDBJ databases">
        <title>Genome sequence of the type strain DSM 27180 of Arthrobacter silviterrae.</title>
        <authorList>
            <person name="Gao J."/>
            <person name="Sun J."/>
        </authorList>
    </citation>
    <scope>NUCLEOTIDE SEQUENCE [LARGE SCALE GENOMIC DNA]</scope>
    <source>
        <strain evidence="1 2">DSM 27180</strain>
    </source>
</reference>
<evidence type="ECO:0000313" key="1">
    <source>
        <dbReference type="EMBL" id="NGN84809.1"/>
    </source>
</evidence>
<gene>
    <name evidence="1" type="ORF">G6N77_15285</name>
</gene>
<evidence type="ECO:0000313" key="2">
    <source>
        <dbReference type="Proteomes" id="UP000479226"/>
    </source>
</evidence>
<protein>
    <submittedName>
        <fullName evidence="1">Uncharacterized protein</fullName>
    </submittedName>
</protein>
<dbReference type="RefSeq" id="WP_165183033.1">
    <property type="nucleotide sequence ID" value="NZ_JAAKZI010000030.1"/>
</dbReference>
<organism evidence="1 2">
    <name type="scientific">Arthrobacter silviterrae</name>
    <dbReference type="NCBI Taxonomy" id="2026658"/>
    <lineage>
        <taxon>Bacteria</taxon>
        <taxon>Bacillati</taxon>
        <taxon>Actinomycetota</taxon>
        <taxon>Actinomycetes</taxon>
        <taxon>Micrococcales</taxon>
        <taxon>Micrococcaceae</taxon>
        <taxon>Arthrobacter</taxon>
    </lineage>
</organism>
<dbReference type="InterPro" id="IPR029062">
    <property type="entry name" value="Class_I_gatase-like"/>
</dbReference>
<dbReference type="Proteomes" id="UP000479226">
    <property type="component" value="Unassembled WGS sequence"/>
</dbReference>
<proteinExistence type="predicted"/>
<name>A0ABX0DD04_9MICC</name>
<keyword evidence="2" id="KW-1185">Reference proteome</keyword>
<sequence>MGLQDTTGMGLPGELDLLPHYTEELLDFARAHQAKSGRGVLCLPESGGVVVKEGTIRSVGPEPAHFITSTETTTYEMGAIWPIGLH</sequence>
<dbReference type="EMBL" id="JAAKZI010000030">
    <property type="protein sequence ID" value="NGN84809.1"/>
    <property type="molecule type" value="Genomic_DNA"/>
</dbReference>